<sequence length="205" mass="23736">MLLSHRVVRQSTEACRVANMGHGYLQGVLHGQSFSKQIGRLPRRNEQLELTVECRGSLESAAYSAVSSARTFFRRRSIDARGSGLLFVWPASPKSSINVTKNLISIAIAHHFSRDPHRHRTDNFGCCRYPTASLRLSNYWLQKARWLRTTLLVWARCWIQTRLNRMTPRSVFTWPDWRCRRARELRFISLSNAANLISTIFTCRT</sequence>
<keyword evidence="2" id="KW-1185">Reference proteome</keyword>
<gene>
    <name evidence="1" type="ORF">N657DRAFT_1409</name>
</gene>
<protein>
    <submittedName>
        <fullName evidence="1">Uncharacterized protein</fullName>
    </submittedName>
</protein>
<comment type="caution">
    <text evidence="1">The sequence shown here is derived from an EMBL/GenBank/DDBJ whole genome shotgun (WGS) entry which is preliminary data.</text>
</comment>
<name>A0AAN6Z8C9_9PEZI</name>
<reference evidence="1" key="2">
    <citation type="submission" date="2023-05" db="EMBL/GenBank/DDBJ databases">
        <authorList>
            <consortium name="Lawrence Berkeley National Laboratory"/>
            <person name="Steindorff A."/>
            <person name="Hensen N."/>
            <person name="Bonometti L."/>
            <person name="Westerberg I."/>
            <person name="Brannstrom I.O."/>
            <person name="Guillou S."/>
            <person name="Cros-Aarteil S."/>
            <person name="Calhoun S."/>
            <person name="Haridas S."/>
            <person name="Kuo A."/>
            <person name="Mondo S."/>
            <person name="Pangilinan J."/>
            <person name="Riley R."/>
            <person name="Labutti K."/>
            <person name="Andreopoulos B."/>
            <person name="Lipzen A."/>
            <person name="Chen C."/>
            <person name="Yanf M."/>
            <person name="Daum C."/>
            <person name="Ng V."/>
            <person name="Clum A."/>
            <person name="Ohm R."/>
            <person name="Martin F."/>
            <person name="Silar P."/>
            <person name="Natvig D."/>
            <person name="Lalanne C."/>
            <person name="Gautier V."/>
            <person name="Ament-Velasquez S.L."/>
            <person name="Kruys A."/>
            <person name="Hutchinson M.I."/>
            <person name="Powell A.J."/>
            <person name="Barry K."/>
            <person name="Miller A.N."/>
            <person name="Grigoriev I.V."/>
            <person name="Debuchy R."/>
            <person name="Gladieux P."/>
            <person name="Thoren M.H."/>
            <person name="Johannesson H."/>
        </authorList>
    </citation>
    <scope>NUCLEOTIDE SEQUENCE</scope>
    <source>
        <strain evidence="1">CBS 731.68</strain>
    </source>
</reference>
<organism evidence="1 2">
    <name type="scientific">Parathielavia appendiculata</name>
    <dbReference type="NCBI Taxonomy" id="2587402"/>
    <lineage>
        <taxon>Eukaryota</taxon>
        <taxon>Fungi</taxon>
        <taxon>Dikarya</taxon>
        <taxon>Ascomycota</taxon>
        <taxon>Pezizomycotina</taxon>
        <taxon>Sordariomycetes</taxon>
        <taxon>Sordariomycetidae</taxon>
        <taxon>Sordariales</taxon>
        <taxon>Chaetomiaceae</taxon>
        <taxon>Parathielavia</taxon>
    </lineage>
</organism>
<reference evidence="1" key="1">
    <citation type="journal article" date="2023" name="Mol. Phylogenet. Evol.">
        <title>Genome-scale phylogeny and comparative genomics of the fungal order Sordariales.</title>
        <authorList>
            <person name="Hensen N."/>
            <person name="Bonometti L."/>
            <person name="Westerberg I."/>
            <person name="Brannstrom I.O."/>
            <person name="Guillou S."/>
            <person name="Cros-Aarteil S."/>
            <person name="Calhoun S."/>
            <person name="Haridas S."/>
            <person name="Kuo A."/>
            <person name="Mondo S."/>
            <person name="Pangilinan J."/>
            <person name="Riley R."/>
            <person name="LaButti K."/>
            <person name="Andreopoulos B."/>
            <person name="Lipzen A."/>
            <person name="Chen C."/>
            <person name="Yan M."/>
            <person name="Daum C."/>
            <person name="Ng V."/>
            <person name="Clum A."/>
            <person name="Steindorff A."/>
            <person name="Ohm R.A."/>
            <person name="Martin F."/>
            <person name="Silar P."/>
            <person name="Natvig D.O."/>
            <person name="Lalanne C."/>
            <person name="Gautier V."/>
            <person name="Ament-Velasquez S.L."/>
            <person name="Kruys A."/>
            <person name="Hutchinson M.I."/>
            <person name="Powell A.J."/>
            <person name="Barry K."/>
            <person name="Miller A.N."/>
            <person name="Grigoriev I.V."/>
            <person name="Debuchy R."/>
            <person name="Gladieux P."/>
            <person name="Hiltunen Thoren M."/>
            <person name="Johannesson H."/>
        </authorList>
    </citation>
    <scope>NUCLEOTIDE SEQUENCE</scope>
    <source>
        <strain evidence="1">CBS 731.68</strain>
    </source>
</reference>
<proteinExistence type="predicted"/>
<dbReference type="RefSeq" id="XP_062651820.1">
    <property type="nucleotide sequence ID" value="XM_062785932.1"/>
</dbReference>
<dbReference type="EMBL" id="MU853223">
    <property type="protein sequence ID" value="KAK4128049.1"/>
    <property type="molecule type" value="Genomic_DNA"/>
</dbReference>
<dbReference type="Proteomes" id="UP001302602">
    <property type="component" value="Unassembled WGS sequence"/>
</dbReference>
<evidence type="ECO:0000313" key="1">
    <source>
        <dbReference type="EMBL" id="KAK4128049.1"/>
    </source>
</evidence>
<dbReference type="GeneID" id="87822698"/>
<evidence type="ECO:0000313" key="2">
    <source>
        <dbReference type="Proteomes" id="UP001302602"/>
    </source>
</evidence>
<dbReference type="AlphaFoldDB" id="A0AAN6Z8C9"/>
<accession>A0AAN6Z8C9</accession>